<feature type="non-terminal residue" evidence="1">
    <location>
        <position position="1"/>
    </location>
</feature>
<dbReference type="PANTHER" id="PTHR16166:SF143">
    <property type="entry name" value="PROTEIN SORTING-ASSOCIATED PROTEIN, PUTATIVE (DUF1162)-RELATED"/>
    <property type="match status" value="1"/>
</dbReference>
<organism evidence="1 2">
    <name type="scientific">Papaver nudicaule</name>
    <name type="common">Iceland poppy</name>
    <dbReference type="NCBI Taxonomy" id="74823"/>
    <lineage>
        <taxon>Eukaryota</taxon>
        <taxon>Viridiplantae</taxon>
        <taxon>Streptophyta</taxon>
        <taxon>Embryophyta</taxon>
        <taxon>Tracheophyta</taxon>
        <taxon>Spermatophyta</taxon>
        <taxon>Magnoliopsida</taxon>
        <taxon>Ranunculales</taxon>
        <taxon>Papaveraceae</taxon>
        <taxon>Papaveroideae</taxon>
        <taxon>Papaver</taxon>
    </lineage>
</organism>
<evidence type="ECO:0000313" key="1">
    <source>
        <dbReference type="EMBL" id="MCL7048774.1"/>
    </source>
</evidence>
<dbReference type="AlphaFoldDB" id="A0AA41VWF9"/>
<accession>A0AA41VWF9</accession>
<feature type="non-terminal residue" evidence="1">
    <location>
        <position position="247"/>
    </location>
</feature>
<gene>
    <name evidence="1" type="ORF">MKW94_010087</name>
</gene>
<name>A0AA41VWF9_PAPNU</name>
<dbReference type="PANTHER" id="PTHR16166">
    <property type="entry name" value="VACUOLAR PROTEIN SORTING-ASSOCIATED PROTEIN VPS13"/>
    <property type="match status" value="1"/>
</dbReference>
<keyword evidence="2" id="KW-1185">Reference proteome</keyword>
<proteinExistence type="predicted"/>
<reference evidence="1" key="1">
    <citation type="submission" date="2022-03" db="EMBL/GenBank/DDBJ databases">
        <title>A functionally conserved STORR gene fusion in Papaver species that diverged 16.8 million years ago.</title>
        <authorList>
            <person name="Catania T."/>
        </authorList>
    </citation>
    <scope>NUCLEOTIDE SEQUENCE</scope>
    <source>
        <strain evidence="1">S-191538</strain>
    </source>
</reference>
<dbReference type="InterPro" id="IPR026847">
    <property type="entry name" value="VPS13"/>
</dbReference>
<comment type="caution">
    <text evidence="1">The sequence shown here is derived from an EMBL/GenBank/DDBJ whole genome shotgun (WGS) entry which is preliminary data.</text>
</comment>
<protein>
    <submittedName>
        <fullName evidence="1">Uncharacterized protein</fullName>
    </submittedName>
</protein>
<sequence length="247" mass="28172">RLRIYQQKCEAFETTVHSYTSCGYAWDEPCFPHRLVVEVPGERILGVYSLDDMKEQMPVYLPSTSENPAKRLLVSTHAEGAVKVLSIIDSSCHLVEDIPGFKEKRKLDRKEEKIDDYSERISVHISFIGLSLINSYPQELLFACAKDTKIDILQSVDQQNFSFQISSLQIDNQLHNTPYPVILSFDRDYGSNSTGWIKNKDRSSKIKEENGAQASTSDISCEPIFYLAAAKWRNKDISLVSFEYISL</sequence>
<dbReference type="Proteomes" id="UP001177140">
    <property type="component" value="Unassembled WGS sequence"/>
</dbReference>
<dbReference type="GO" id="GO:0006623">
    <property type="term" value="P:protein targeting to vacuole"/>
    <property type="evidence" value="ECO:0007669"/>
    <property type="project" value="TreeGrafter"/>
</dbReference>
<evidence type="ECO:0000313" key="2">
    <source>
        <dbReference type="Proteomes" id="UP001177140"/>
    </source>
</evidence>
<dbReference type="GO" id="GO:0045053">
    <property type="term" value="P:protein retention in Golgi apparatus"/>
    <property type="evidence" value="ECO:0007669"/>
    <property type="project" value="TreeGrafter"/>
</dbReference>
<dbReference type="EMBL" id="JAJJMA010308129">
    <property type="protein sequence ID" value="MCL7048774.1"/>
    <property type="molecule type" value="Genomic_DNA"/>
</dbReference>